<protein>
    <submittedName>
        <fullName evidence="1">Uncharacterized protein</fullName>
    </submittedName>
</protein>
<name>A0A6J5LRE0_9CAUD</name>
<accession>A0A6J5LRE0</accession>
<sequence>MKNLSLSYFTDPGHGWVSVKIDTLKDLGIADQISHYSYMRGKSAYLEEDCDLGTLYRVCDANGINLTLKAKHTNSRSPIRSYSQYKAGV</sequence>
<reference evidence="1" key="1">
    <citation type="submission" date="2020-04" db="EMBL/GenBank/DDBJ databases">
        <authorList>
            <person name="Chiriac C."/>
            <person name="Salcher M."/>
            <person name="Ghai R."/>
            <person name="Kavagutti S V."/>
        </authorList>
    </citation>
    <scope>NUCLEOTIDE SEQUENCE</scope>
</reference>
<gene>
    <name evidence="1" type="ORF">UFOVP307_55</name>
</gene>
<evidence type="ECO:0000313" key="1">
    <source>
        <dbReference type="EMBL" id="CAB4136791.1"/>
    </source>
</evidence>
<organism evidence="1">
    <name type="scientific">uncultured Caudovirales phage</name>
    <dbReference type="NCBI Taxonomy" id="2100421"/>
    <lineage>
        <taxon>Viruses</taxon>
        <taxon>Duplodnaviria</taxon>
        <taxon>Heunggongvirae</taxon>
        <taxon>Uroviricota</taxon>
        <taxon>Caudoviricetes</taxon>
        <taxon>Peduoviridae</taxon>
        <taxon>Maltschvirus</taxon>
        <taxon>Maltschvirus maltsch</taxon>
    </lineage>
</organism>
<dbReference type="EMBL" id="LR796323">
    <property type="protein sequence ID" value="CAB4136791.1"/>
    <property type="molecule type" value="Genomic_DNA"/>
</dbReference>
<proteinExistence type="predicted"/>